<dbReference type="InterPro" id="IPR011051">
    <property type="entry name" value="RmlC_Cupin_sf"/>
</dbReference>
<evidence type="ECO:0000313" key="2">
    <source>
        <dbReference type="EMBL" id="SFV67432.1"/>
    </source>
</evidence>
<dbReference type="Pfam" id="PF07883">
    <property type="entry name" value="Cupin_2"/>
    <property type="match status" value="1"/>
</dbReference>
<proteinExistence type="predicted"/>
<accession>A0A1W1CP02</accession>
<name>A0A1W1CP02_9ZZZZ</name>
<reference evidence="2" key="1">
    <citation type="submission" date="2016-10" db="EMBL/GenBank/DDBJ databases">
        <authorList>
            <person name="de Groot N.N."/>
        </authorList>
    </citation>
    <scope>NUCLEOTIDE SEQUENCE</scope>
</reference>
<evidence type="ECO:0000259" key="1">
    <source>
        <dbReference type="Pfam" id="PF07883"/>
    </source>
</evidence>
<dbReference type="SUPFAM" id="SSF51182">
    <property type="entry name" value="RmlC-like cupins"/>
    <property type="match status" value="1"/>
</dbReference>
<dbReference type="EC" id="5.3.1.8" evidence="2"/>
<dbReference type="GO" id="GO:0004476">
    <property type="term" value="F:mannose-6-phosphate isomerase activity"/>
    <property type="evidence" value="ECO:0007669"/>
    <property type="project" value="UniProtKB-EC"/>
</dbReference>
<dbReference type="InterPro" id="IPR013096">
    <property type="entry name" value="Cupin_2"/>
</dbReference>
<dbReference type="PANTHER" id="PTHR43346">
    <property type="entry name" value="LIGAND BINDING DOMAIN PROTEIN, PUTATIVE (AFU_ORTHOLOGUE AFUA_6G14370)-RELATED"/>
    <property type="match status" value="1"/>
</dbReference>
<dbReference type="AlphaFoldDB" id="A0A1W1CP02"/>
<dbReference type="EMBL" id="FPHE01000161">
    <property type="protein sequence ID" value="SFV67432.1"/>
    <property type="molecule type" value="Genomic_DNA"/>
</dbReference>
<keyword evidence="2" id="KW-0413">Isomerase</keyword>
<dbReference type="Gene3D" id="2.60.120.10">
    <property type="entry name" value="Jelly Rolls"/>
    <property type="match status" value="1"/>
</dbReference>
<dbReference type="InterPro" id="IPR052538">
    <property type="entry name" value="Flavonoid_dioxygenase-like"/>
</dbReference>
<feature type="domain" description="Cupin type-2" evidence="1">
    <location>
        <begin position="32"/>
        <end position="100"/>
    </location>
</feature>
<protein>
    <submittedName>
        <fullName evidence="2">Mannose-6-phosphate isomerase</fullName>
        <ecNumber evidence="2">5.3.1.8</ecNumber>
    </submittedName>
</protein>
<dbReference type="InterPro" id="IPR014710">
    <property type="entry name" value="RmlC-like_jellyroll"/>
</dbReference>
<organism evidence="2">
    <name type="scientific">hydrothermal vent metagenome</name>
    <dbReference type="NCBI Taxonomy" id="652676"/>
    <lineage>
        <taxon>unclassified sequences</taxon>
        <taxon>metagenomes</taxon>
        <taxon>ecological metagenomes</taxon>
    </lineage>
</organism>
<dbReference type="PANTHER" id="PTHR43346:SF1">
    <property type="entry name" value="QUERCETIN 2,3-DIOXYGENASE-RELATED"/>
    <property type="match status" value="1"/>
</dbReference>
<gene>
    <name evidence="2" type="ORF">MNB_SV-12-535</name>
</gene>
<sequence length="125" mass="14332">MRLTNENKHEYRFGTHGPKYLTDGTSNIDMGIVVITPNEEHPCHKHTQQEESFLALEGECDVWVDGKLVVLKAGDYLVCAEGEAHFFNNTSSQPFKAVFIKAPRLDFKDSVYIDWRPGQEFKKEN</sequence>